<dbReference type="GO" id="GO:0003924">
    <property type="term" value="F:GTPase activity"/>
    <property type="evidence" value="ECO:0007669"/>
    <property type="project" value="InterPro"/>
</dbReference>
<dbReference type="GO" id="GO:0005525">
    <property type="term" value="F:GTP binding"/>
    <property type="evidence" value="ECO:0007669"/>
    <property type="project" value="UniProtKB-KW"/>
</dbReference>
<dbReference type="SMART" id="SM00177">
    <property type="entry name" value="ARF"/>
    <property type="match status" value="1"/>
</dbReference>
<feature type="compositionally biased region" description="Polar residues" evidence="5">
    <location>
        <begin position="201"/>
        <end position="212"/>
    </location>
</feature>
<dbReference type="NCBIfam" id="TIGR00231">
    <property type="entry name" value="small_GTP"/>
    <property type="match status" value="1"/>
</dbReference>
<dbReference type="Proteomes" id="UP000054232">
    <property type="component" value="Unassembled WGS sequence"/>
</dbReference>
<sequence>MAGRCGLFCWWREPARKVTLVMVGLDNAGKTAALHRMRGEPPQDVGPTAGFSKGHLKKGRFEVTIFELGGGKEIRKIWRNYYAEAHGVIFVVDSSDVTRMEEMKEAMREVLSSPRISGKPMLVLANKKDREGALSEADVIACLTLEEMVNKYKCPLKIEPCSATMGRGKKIDKSIKEGFCWLLQTIEKDFDTLNERIQRDTAQQRAYEQQQKAEGAERVRRIREEREREEGREREGDRRVPEEEDPVPGSSENLLQPTSTIIMVNEKRIEKEKEQQSLEIEEAAVVIRLQTEQEQTDAGHFPSCSSQNTNDRPDTCHPASAVLLQHEEEIAQTASVRLDSGAVRKKKSKKLRLRRGHRVEPPNTEDTVTTHLVPPPALLTKNRVLYTVPSLAVMSPVSPHFPLIAWGTPRLNRLGEREPLGEPHQDGFKGEGDKTGKPDEETSVESLCPLKICRRLHSDPHDITA</sequence>
<dbReference type="GO" id="GO:0031514">
    <property type="term" value="C:motile cilium"/>
    <property type="evidence" value="ECO:0007669"/>
    <property type="project" value="TreeGrafter"/>
</dbReference>
<keyword evidence="4" id="KW-0479">Metal-binding</keyword>
<dbReference type="SMART" id="SM00178">
    <property type="entry name" value="SAR"/>
    <property type="match status" value="1"/>
</dbReference>
<dbReference type="GO" id="GO:0097730">
    <property type="term" value="C:non-motile cilium"/>
    <property type="evidence" value="ECO:0007669"/>
    <property type="project" value="TreeGrafter"/>
</dbReference>
<dbReference type="GO" id="GO:0046872">
    <property type="term" value="F:metal ion binding"/>
    <property type="evidence" value="ECO:0007669"/>
    <property type="project" value="UniProtKB-KW"/>
</dbReference>
<dbReference type="AlphaFoldDB" id="A0A093J267"/>
<dbReference type="InterPro" id="IPR006689">
    <property type="entry name" value="Small_GTPase_ARF/SAR"/>
</dbReference>
<dbReference type="PANTHER" id="PTHR46090:SF3">
    <property type="entry name" value="ADP-RIBOSYLATION FACTOR-LIKE PROTEIN 13B"/>
    <property type="match status" value="1"/>
</dbReference>
<feature type="region of interest" description="Disordered" evidence="5">
    <location>
        <begin position="201"/>
        <end position="259"/>
    </location>
</feature>
<dbReference type="EMBL" id="KK573638">
    <property type="protein sequence ID" value="KFW09060.1"/>
    <property type="molecule type" value="Genomic_DNA"/>
</dbReference>
<dbReference type="InterPro" id="IPR005225">
    <property type="entry name" value="Small_GTP-bd"/>
</dbReference>
<dbReference type="Pfam" id="PF00025">
    <property type="entry name" value="Arf"/>
    <property type="match status" value="1"/>
</dbReference>
<proteinExistence type="predicted"/>
<evidence type="ECO:0000313" key="6">
    <source>
        <dbReference type="EMBL" id="KFW09060.1"/>
    </source>
</evidence>
<feature type="binding site" evidence="4">
    <location>
        <position position="48"/>
    </location>
    <ligand>
        <name>Mg(2+)</name>
        <dbReference type="ChEBI" id="CHEBI:18420"/>
    </ligand>
</feature>
<name>A0A093J267_EURHL</name>
<feature type="region of interest" description="Disordered" evidence="5">
    <location>
        <begin position="341"/>
        <end position="371"/>
    </location>
</feature>
<accession>A0A093J267</accession>
<feature type="compositionally biased region" description="Basic residues" evidence="5">
    <location>
        <begin position="343"/>
        <end position="357"/>
    </location>
</feature>
<keyword evidence="7" id="KW-1185">Reference proteome</keyword>
<dbReference type="GO" id="GO:1905515">
    <property type="term" value="P:non-motile cilium assembly"/>
    <property type="evidence" value="ECO:0007669"/>
    <property type="project" value="TreeGrafter"/>
</dbReference>
<feature type="binding site" evidence="3">
    <location>
        <begin position="126"/>
        <end position="129"/>
    </location>
    <ligand>
        <name>GTP</name>
        <dbReference type="ChEBI" id="CHEBI:37565"/>
    </ligand>
</feature>
<feature type="compositionally biased region" description="Basic and acidic residues" evidence="5">
    <location>
        <begin position="214"/>
        <end position="241"/>
    </location>
</feature>
<feature type="compositionally biased region" description="Polar residues" evidence="5">
    <location>
        <begin position="250"/>
        <end position="259"/>
    </location>
</feature>
<keyword evidence="2 3" id="KW-0342">GTP-binding</keyword>
<keyword evidence="1 3" id="KW-0547">Nucleotide-binding</keyword>
<feature type="binding site" evidence="3">
    <location>
        <begin position="24"/>
        <end position="31"/>
    </location>
    <ligand>
        <name>GTP</name>
        <dbReference type="ChEBI" id="CHEBI:37565"/>
    </ligand>
</feature>
<organism evidence="6 7">
    <name type="scientific">Eurypyga helias</name>
    <name type="common">Sunbittern</name>
    <name type="synonym">Ardea helias</name>
    <dbReference type="NCBI Taxonomy" id="54383"/>
    <lineage>
        <taxon>Eukaryota</taxon>
        <taxon>Metazoa</taxon>
        <taxon>Chordata</taxon>
        <taxon>Craniata</taxon>
        <taxon>Vertebrata</taxon>
        <taxon>Euteleostomi</taxon>
        <taxon>Archelosauria</taxon>
        <taxon>Archosauria</taxon>
        <taxon>Dinosauria</taxon>
        <taxon>Saurischia</taxon>
        <taxon>Theropoda</taxon>
        <taxon>Coelurosauria</taxon>
        <taxon>Aves</taxon>
        <taxon>Neognathae</taxon>
        <taxon>Neoaves</taxon>
        <taxon>Phaethontimorphae</taxon>
        <taxon>Eurypygiformes</taxon>
        <taxon>Eurypygidae</taxon>
        <taxon>Eurypyga</taxon>
    </lineage>
</organism>
<dbReference type="PROSITE" id="PS51417">
    <property type="entry name" value="ARF"/>
    <property type="match status" value="1"/>
</dbReference>
<feature type="binding site" evidence="4">
    <location>
        <position position="31"/>
    </location>
    <ligand>
        <name>Mg(2+)</name>
        <dbReference type="ChEBI" id="CHEBI:18420"/>
    </ligand>
</feature>
<dbReference type="GO" id="GO:0097500">
    <property type="term" value="P:receptor localization to non-motile cilium"/>
    <property type="evidence" value="ECO:0007669"/>
    <property type="project" value="TreeGrafter"/>
</dbReference>
<protein>
    <submittedName>
        <fullName evidence="6">ADP-ribosylation factor-like 13B</fullName>
    </submittedName>
</protein>
<gene>
    <name evidence="6" type="ORF">N326_02083</name>
</gene>
<evidence type="ECO:0000256" key="5">
    <source>
        <dbReference type="SAM" id="MobiDB-lite"/>
    </source>
</evidence>
<dbReference type="PANTHER" id="PTHR46090">
    <property type="entry name" value="ADP-RIBOSYLATION FACTOR-LIKE PROTEIN 13B"/>
    <property type="match status" value="1"/>
</dbReference>
<dbReference type="SUPFAM" id="SSF52540">
    <property type="entry name" value="P-loop containing nucleoside triphosphate hydrolases"/>
    <property type="match status" value="1"/>
</dbReference>
<dbReference type="InterPro" id="IPR027417">
    <property type="entry name" value="P-loop_NTPase"/>
</dbReference>
<evidence type="ECO:0000256" key="1">
    <source>
        <dbReference type="ARBA" id="ARBA00022741"/>
    </source>
</evidence>
<evidence type="ECO:0000256" key="2">
    <source>
        <dbReference type="ARBA" id="ARBA00023134"/>
    </source>
</evidence>
<dbReference type="Gene3D" id="3.40.50.300">
    <property type="entry name" value="P-loop containing nucleotide triphosphate hydrolases"/>
    <property type="match status" value="1"/>
</dbReference>
<feature type="binding site" evidence="3">
    <location>
        <position position="70"/>
    </location>
    <ligand>
        <name>GTP</name>
        <dbReference type="ChEBI" id="CHEBI:37565"/>
    </ligand>
</feature>
<dbReference type="FunFam" id="3.40.50.300:FF:000415">
    <property type="entry name" value="ADP-ribosylation factor-like GTPase 13B"/>
    <property type="match status" value="1"/>
</dbReference>
<dbReference type="GO" id="GO:0060170">
    <property type="term" value="C:ciliary membrane"/>
    <property type="evidence" value="ECO:0007669"/>
    <property type="project" value="TreeGrafter"/>
</dbReference>
<evidence type="ECO:0000313" key="7">
    <source>
        <dbReference type="Proteomes" id="UP000054232"/>
    </source>
</evidence>
<evidence type="ECO:0000256" key="3">
    <source>
        <dbReference type="PIRSR" id="PIRSR606689-1"/>
    </source>
</evidence>
<evidence type="ECO:0000256" key="4">
    <source>
        <dbReference type="PIRSR" id="PIRSR606689-2"/>
    </source>
</evidence>
<dbReference type="PRINTS" id="PR00328">
    <property type="entry name" value="SAR1GTPBP"/>
</dbReference>
<keyword evidence="4" id="KW-0460">Magnesium</keyword>
<reference evidence="6 7" key="1">
    <citation type="submission" date="2014-04" db="EMBL/GenBank/DDBJ databases">
        <title>Genome evolution of avian class.</title>
        <authorList>
            <person name="Zhang G."/>
            <person name="Li C."/>
        </authorList>
    </citation>
    <scope>NUCLEOTIDE SEQUENCE [LARGE SCALE GENOMIC DNA]</scope>
    <source>
        <strain evidence="6">BGI_N326</strain>
    </source>
</reference>
<dbReference type="InterPro" id="IPR051995">
    <property type="entry name" value="Ciliary_GTPase"/>
</dbReference>
<feature type="region of interest" description="Disordered" evidence="5">
    <location>
        <begin position="414"/>
        <end position="444"/>
    </location>
</feature>
<feature type="compositionally biased region" description="Basic and acidic residues" evidence="5">
    <location>
        <begin position="414"/>
        <end position="440"/>
    </location>
</feature>